<dbReference type="OrthoDB" id="3812884at2"/>
<evidence type="ECO:0000256" key="1">
    <source>
        <dbReference type="SAM" id="MobiDB-lite"/>
    </source>
</evidence>
<protein>
    <submittedName>
        <fullName evidence="2">Uncharacterized protein</fullName>
    </submittedName>
</protein>
<evidence type="ECO:0000313" key="2">
    <source>
        <dbReference type="EMBL" id="TDU89931.1"/>
    </source>
</evidence>
<dbReference type="EMBL" id="SOCE01000001">
    <property type="protein sequence ID" value="TDU89931.1"/>
    <property type="molecule type" value="Genomic_DNA"/>
</dbReference>
<name>A0A4R7TCU2_9ACTN</name>
<reference evidence="2 3" key="1">
    <citation type="submission" date="2019-03" db="EMBL/GenBank/DDBJ databases">
        <title>Genomic Encyclopedia of Type Strains, Phase III (KMG-III): the genomes of soil and plant-associated and newly described type strains.</title>
        <authorList>
            <person name="Whitman W."/>
        </authorList>
    </citation>
    <scope>NUCLEOTIDE SEQUENCE [LARGE SCALE GENOMIC DNA]</scope>
    <source>
        <strain evidence="2 3">VKM Ac-2575</strain>
    </source>
</reference>
<gene>
    <name evidence="2" type="ORF">EV138_3512</name>
</gene>
<comment type="caution">
    <text evidence="2">The sequence shown here is derived from an EMBL/GenBank/DDBJ whole genome shotgun (WGS) entry which is preliminary data.</text>
</comment>
<dbReference type="RefSeq" id="WP_133979928.1">
    <property type="nucleotide sequence ID" value="NZ_SOCE01000001.1"/>
</dbReference>
<keyword evidence="3" id="KW-1185">Reference proteome</keyword>
<sequence length="355" mass="38361">MTATDEVTAALHLLNSPRYVGRSAGPPDSLPSLLAVHAQAAVDLSGADQTAWNGHVVEAGEGILGLAHWDGTLHLDRECILDPLRSLYAEPALSRSEEDLVRCREALVTVLHEQSHFLGPAGATQEAARVAFRLPGARALEEGVAEAWAHDQLDDYLQRLGIDKVAPGIAEVRSTPSYQAFVPAVRLLATDLDRRAGLPRGTTLSALNRQTAEGQWPLIVDSAYRSSRLPDLVPPDREPAVRLRLETTLRDSFNSLARYEADPRDLAATKSLATGHHAIQRLTEEIATAEAIFDRPHPPSIPGPMSESFPLRKAFSGLPAPTTSPPPSPSHSLTRAAVGRPARHPHSANAEHLRR</sequence>
<evidence type="ECO:0000313" key="3">
    <source>
        <dbReference type="Proteomes" id="UP000295151"/>
    </source>
</evidence>
<feature type="region of interest" description="Disordered" evidence="1">
    <location>
        <begin position="294"/>
        <end position="355"/>
    </location>
</feature>
<organism evidence="2 3">
    <name type="scientific">Kribbella voronezhensis</name>
    <dbReference type="NCBI Taxonomy" id="2512212"/>
    <lineage>
        <taxon>Bacteria</taxon>
        <taxon>Bacillati</taxon>
        <taxon>Actinomycetota</taxon>
        <taxon>Actinomycetes</taxon>
        <taxon>Propionibacteriales</taxon>
        <taxon>Kribbellaceae</taxon>
        <taxon>Kribbella</taxon>
    </lineage>
</organism>
<dbReference type="AlphaFoldDB" id="A0A4R7TCU2"/>
<dbReference type="Proteomes" id="UP000295151">
    <property type="component" value="Unassembled WGS sequence"/>
</dbReference>
<accession>A0A4R7TCU2</accession>
<proteinExistence type="predicted"/>